<feature type="compositionally biased region" description="Low complexity" evidence="1">
    <location>
        <begin position="139"/>
        <end position="184"/>
    </location>
</feature>
<keyword evidence="6" id="KW-1185">Reference proteome</keyword>
<dbReference type="OrthoDB" id="5985073at2759"/>
<evidence type="ECO:0000256" key="1">
    <source>
        <dbReference type="SAM" id="MobiDB-lite"/>
    </source>
</evidence>
<feature type="region of interest" description="Disordered" evidence="1">
    <location>
        <begin position="139"/>
        <end position="185"/>
    </location>
</feature>
<organism evidence="5 6">
    <name type="scientific">Geotrichum candidum</name>
    <name type="common">Oospora lactis</name>
    <name type="synonym">Dipodascus geotrichum</name>
    <dbReference type="NCBI Taxonomy" id="1173061"/>
    <lineage>
        <taxon>Eukaryota</taxon>
        <taxon>Fungi</taxon>
        <taxon>Dikarya</taxon>
        <taxon>Ascomycota</taxon>
        <taxon>Saccharomycotina</taxon>
        <taxon>Dipodascomycetes</taxon>
        <taxon>Dipodascales</taxon>
        <taxon>Dipodascaceae</taxon>
        <taxon>Geotrichum</taxon>
    </lineage>
</organism>
<keyword evidence="2" id="KW-0472">Membrane</keyword>
<feature type="domain" description="WSC" evidence="4">
    <location>
        <begin position="25"/>
        <end position="106"/>
    </location>
</feature>
<evidence type="ECO:0000256" key="3">
    <source>
        <dbReference type="SAM" id="SignalP"/>
    </source>
</evidence>
<dbReference type="PROSITE" id="PS51212">
    <property type="entry name" value="WSC"/>
    <property type="match status" value="1"/>
</dbReference>
<keyword evidence="5" id="KW-0418">Kinase</keyword>
<evidence type="ECO:0000313" key="6">
    <source>
        <dbReference type="Proteomes" id="UP000242525"/>
    </source>
</evidence>
<evidence type="ECO:0000256" key="2">
    <source>
        <dbReference type="SAM" id="Phobius"/>
    </source>
</evidence>
<protein>
    <submittedName>
        <fullName evidence="5">Similar to Saccharomyces cerevisiae YOR008C SLG1 Sensor-transducer of the stress-activated PKC1-MPK1 kinase pathway</fullName>
    </submittedName>
</protein>
<feature type="signal peptide" evidence="3">
    <location>
        <begin position="1"/>
        <end position="23"/>
    </location>
</feature>
<evidence type="ECO:0000259" key="4">
    <source>
        <dbReference type="PROSITE" id="PS51212"/>
    </source>
</evidence>
<keyword evidence="5" id="KW-0808">Transferase</keyword>
<dbReference type="EMBL" id="CCBN010000001">
    <property type="protein sequence ID" value="CDO51089.1"/>
    <property type="molecule type" value="Genomic_DNA"/>
</dbReference>
<dbReference type="AlphaFoldDB" id="A0A0J9X332"/>
<dbReference type="STRING" id="1173061.A0A0J9X332"/>
<keyword evidence="3" id="KW-0732">Signal</keyword>
<keyword evidence="2" id="KW-1133">Transmembrane helix</keyword>
<name>A0A0J9X332_GEOCN</name>
<feature type="compositionally biased region" description="Polar residues" evidence="1">
    <location>
        <begin position="221"/>
        <end position="230"/>
    </location>
</feature>
<gene>
    <name evidence="5" type="ORF">BN980_GECA01s00670g</name>
</gene>
<feature type="compositionally biased region" description="Low complexity" evidence="1">
    <location>
        <begin position="203"/>
        <end position="216"/>
    </location>
</feature>
<feature type="chain" id="PRO_5005325508" evidence="3">
    <location>
        <begin position="24"/>
        <end position="363"/>
    </location>
</feature>
<accession>A0A0J9X332</accession>
<dbReference type="GO" id="GO:0016301">
    <property type="term" value="F:kinase activity"/>
    <property type="evidence" value="ECO:0007669"/>
    <property type="project" value="UniProtKB-KW"/>
</dbReference>
<comment type="caution">
    <text evidence="5">The sequence shown here is derived from an EMBL/GenBank/DDBJ whole genome shotgun (WGS) entry which is preliminary data.</text>
</comment>
<dbReference type="PANTHER" id="PTHR16861:SF4">
    <property type="entry name" value="SH3 DOMAIN PROTEIN (AFU_ORTHOLOGUE AFUA_1G13610)"/>
    <property type="match status" value="1"/>
</dbReference>
<dbReference type="Pfam" id="PF01822">
    <property type="entry name" value="WSC"/>
    <property type="match status" value="1"/>
</dbReference>
<evidence type="ECO:0000313" key="5">
    <source>
        <dbReference type="EMBL" id="CDO51089.1"/>
    </source>
</evidence>
<keyword evidence="2" id="KW-0812">Transmembrane</keyword>
<dbReference type="Proteomes" id="UP000242525">
    <property type="component" value="Unassembled WGS sequence"/>
</dbReference>
<reference evidence="5" key="1">
    <citation type="submission" date="2014-03" db="EMBL/GenBank/DDBJ databases">
        <authorList>
            <person name="Casaregola S."/>
        </authorList>
    </citation>
    <scope>NUCLEOTIDE SEQUENCE [LARGE SCALE GENOMIC DNA]</scope>
    <source>
        <strain evidence="5">CLIB 918</strain>
    </source>
</reference>
<proteinExistence type="predicted"/>
<dbReference type="SMART" id="SM00321">
    <property type="entry name" value="WSC"/>
    <property type="match status" value="1"/>
</dbReference>
<feature type="compositionally biased region" description="Low complexity" evidence="1">
    <location>
        <begin position="305"/>
        <end position="321"/>
    </location>
</feature>
<sequence length="363" mass="37701">MILTQLPSALLLLLAAGAAPVLAQASSELGCYKDNTGTLASVYLYQSSGYCADNCTNSNYFYISGKSCYCTNKKPSSEASNCNTPCPGFGTVMCGGTNSYTYWQNLLYMGDTDLEETSSSSTSSSQSTLISSFVSSSTKATTSSTSTTSTSDTSTSSSSSSTSSTSTTSSETTTDPSTSDASQTPVVVTISGKETIYVTATQSTSTASMADSSATSGVLDATTQEKSTSKGGISGGAIAGIVIGVIAGLAAVILLLIFMWRRRSPHGSNHDNYTGGTKSPSTFSDPFGVMVEDKASFGLSPPHANNLPSRVNSNNNSGGDNNFMTVDQRLNPVMLGDRRLSEGSIADERDYSRKILRVANPDA</sequence>
<feature type="region of interest" description="Disordered" evidence="1">
    <location>
        <begin position="203"/>
        <end position="233"/>
    </location>
</feature>
<dbReference type="InterPro" id="IPR002889">
    <property type="entry name" value="WSC_carb-bd"/>
</dbReference>
<feature type="region of interest" description="Disordered" evidence="1">
    <location>
        <begin position="302"/>
        <end position="321"/>
    </location>
</feature>
<feature type="transmembrane region" description="Helical" evidence="2">
    <location>
        <begin position="237"/>
        <end position="260"/>
    </location>
</feature>
<dbReference type="PANTHER" id="PTHR16861">
    <property type="entry name" value="GLYCOPROTEIN 38"/>
    <property type="match status" value="1"/>
</dbReference>